<dbReference type="Proteomes" id="UP001165679">
    <property type="component" value="Unassembled WGS sequence"/>
</dbReference>
<dbReference type="AlphaFoldDB" id="A0AA42CE58"/>
<dbReference type="SUPFAM" id="SSF46785">
    <property type="entry name" value="Winged helix' DNA-binding domain"/>
    <property type="match status" value="1"/>
</dbReference>
<dbReference type="PANTHER" id="PTHR30419:SF2">
    <property type="entry name" value="LYSR FAMILY TRANSCRIPTIONAL REGULATOR"/>
    <property type="match status" value="1"/>
</dbReference>
<dbReference type="CDD" id="cd08421">
    <property type="entry name" value="PBP2_LTTR_like_1"/>
    <property type="match status" value="1"/>
</dbReference>
<reference evidence="6" key="1">
    <citation type="submission" date="2022-09" db="EMBL/GenBank/DDBJ databases">
        <title>Rhodovastum sp. nov. RN2-1 isolated from soil in Seongnam, South Korea.</title>
        <authorList>
            <person name="Le N.T."/>
        </authorList>
    </citation>
    <scope>NUCLEOTIDE SEQUENCE</scope>
    <source>
        <strain evidence="6">RN2-1</strain>
    </source>
</reference>
<organism evidence="6 7">
    <name type="scientific">Limobrevibacterium gyesilva</name>
    <dbReference type="NCBI Taxonomy" id="2991712"/>
    <lineage>
        <taxon>Bacteria</taxon>
        <taxon>Pseudomonadati</taxon>
        <taxon>Pseudomonadota</taxon>
        <taxon>Alphaproteobacteria</taxon>
        <taxon>Acetobacterales</taxon>
        <taxon>Acetobacteraceae</taxon>
        <taxon>Limobrevibacterium</taxon>
    </lineage>
</organism>
<dbReference type="InterPro" id="IPR036390">
    <property type="entry name" value="WH_DNA-bd_sf"/>
</dbReference>
<evidence type="ECO:0000313" key="6">
    <source>
        <dbReference type="EMBL" id="MCW3475668.1"/>
    </source>
</evidence>
<dbReference type="GO" id="GO:0005829">
    <property type="term" value="C:cytosol"/>
    <property type="evidence" value="ECO:0007669"/>
    <property type="project" value="TreeGrafter"/>
</dbReference>
<reference evidence="6" key="2">
    <citation type="submission" date="2022-10" db="EMBL/GenBank/DDBJ databases">
        <authorList>
            <person name="Trinh H.N."/>
        </authorList>
    </citation>
    <scope>NUCLEOTIDE SEQUENCE</scope>
    <source>
        <strain evidence="6">RN2-1</strain>
    </source>
</reference>
<dbReference type="Pfam" id="PF03466">
    <property type="entry name" value="LysR_substrate"/>
    <property type="match status" value="1"/>
</dbReference>
<sequence>MHPPLDLTTLRLFVAIARLKNLTRAAAHEHIAVSAVSKRIAELEASLGVPLLYRLPRGVEPTPAGQALLHHAAAILGNVERLADELGDYARGAKGHVRMMANKSSIIEFLPEDLHAFVQRYPDIKIALEEDNSPAILKAVAEGRSDIGVFTTGVPVPPRLDVFDYRSDRLVMIAPQGHALAGRPAVRLADMLDDDFVGLQAGSAWDAVLSAAAARLGRTVKLRFRLSSFDAVCRMVGAGLGISVAPSTVLGAFTRAVGVCGVKLDEDWVERRLMICVREAAALPVPARLMLAHLRQGSG</sequence>
<keyword evidence="2" id="KW-0805">Transcription regulation</keyword>
<dbReference type="Gene3D" id="3.40.190.290">
    <property type="match status" value="1"/>
</dbReference>
<dbReference type="InterPro" id="IPR005119">
    <property type="entry name" value="LysR_subst-bd"/>
</dbReference>
<feature type="domain" description="HTH lysR-type" evidence="5">
    <location>
        <begin position="5"/>
        <end position="62"/>
    </location>
</feature>
<name>A0AA42CE58_9PROT</name>
<evidence type="ECO:0000256" key="4">
    <source>
        <dbReference type="ARBA" id="ARBA00023163"/>
    </source>
</evidence>
<evidence type="ECO:0000313" key="7">
    <source>
        <dbReference type="Proteomes" id="UP001165679"/>
    </source>
</evidence>
<dbReference type="InterPro" id="IPR000847">
    <property type="entry name" value="LysR_HTH_N"/>
</dbReference>
<dbReference type="GO" id="GO:0003677">
    <property type="term" value="F:DNA binding"/>
    <property type="evidence" value="ECO:0007669"/>
    <property type="project" value="UniProtKB-KW"/>
</dbReference>
<accession>A0AA42CE58</accession>
<comment type="similarity">
    <text evidence="1">Belongs to the LysR transcriptional regulatory family.</text>
</comment>
<comment type="caution">
    <text evidence="6">The sequence shown here is derived from an EMBL/GenBank/DDBJ whole genome shotgun (WGS) entry which is preliminary data.</text>
</comment>
<dbReference type="Gene3D" id="1.10.10.10">
    <property type="entry name" value="Winged helix-like DNA-binding domain superfamily/Winged helix DNA-binding domain"/>
    <property type="match status" value="1"/>
</dbReference>
<dbReference type="SUPFAM" id="SSF53850">
    <property type="entry name" value="Periplasmic binding protein-like II"/>
    <property type="match status" value="1"/>
</dbReference>
<proteinExistence type="inferred from homology"/>
<evidence type="ECO:0000256" key="3">
    <source>
        <dbReference type="ARBA" id="ARBA00023125"/>
    </source>
</evidence>
<evidence type="ECO:0000256" key="2">
    <source>
        <dbReference type="ARBA" id="ARBA00023015"/>
    </source>
</evidence>
<dbReference type="FunFam" id="1.10.10.10:FF:000001">
    <property type="entry name" value="LysR family transcriptional regulator"/>
    <property type="match status" value="1"/>
</dbReference>
<evidence type="ECO:0000259" key="5">
    <source>
        <dbReference type="PROSITE" id="PS50931"/>
    </source>
</evidence>
<keyword evidence="3" id="KW-0238">DNA-binding</keyword>
<keyword evidence="7" id="KW-1185">Reference proteome</keyword>
<dbReference type="PROSITE" id="PS50931">
    <property type="entry name" value="HTH_LYSR"/>
    <property type="match status" value="1"/>
</dbReference>
<dbReference type="RefSeq" id="WP_264714390.1">
    <property type="nucleotide sequence ID" value="NZ_JAPDNT010000010.1"/>
</dbReference>
<dbReference type="Pfam" id="PF00126">
    <property type="entry name" value="HTH_1"/>
    <property type="match status" value="1"/>
</dbReference>
<keyword evidence="4" id="KW-0804">Transcription</keyword>
<dbReference type="InterPro" id="IPR050950">
    <property type="entry name" value="HTH-type_LysR_regulators"/>
</dbReference>
<dbReference type="PANTHER" id="PTHR30419">
    <property type="entry name" value="HTH-TYPE TRANSCRIPTIONAL REGULATOR YBHD"/>
    <property type="match status" value="1"/>
</dbReference>
<protein>
    <submittedName>
        <fullName evidence="6">LysR family transcriptional regulator</fullName>
    </submittedName>
</protein>
<dbReference type="GO" id="GO:0003700">
    <property type="term" value="F:DNA-binding transcription factor activity"/>
    <property type="evidence" value="ECO:0007669"/>
    <property type="project" value="InterPro"/>
</dbReference>
<dbReference type="EMBL" id="JAPDNT010000010">
    <property type="protein sequence ID" value="MCW3475668.1"/>
    <property type="molecule type" value="Genomic_DNA"/>
</dbReference>
<evidence type="ECO:0000256" key="1">
    <source>
        <dbReference type="ARBA" id="ARBA00009437"/>
    </source>
</evidence>
<dbReference type="InterPro" id="IPR036388">
    <property type="entry name" value="WH-like_DNA-bd_sf"/>
</dbReference>
<gene>
    <name evidence="6" type="ORF">OL599_13870</name>
</gene>